<protein>
    <submittedName>
        <fullName evidence="9">MFS transporter</fullName>
    </submittedName>
</protein>
<keyword evidence="4 7" id="KW-0812">Transmembrane</keyword>
<dbReference type="GO" id="GO:0005886">
    <property type="term" value="C:plasma membrane"/>
    <property type="evidence" value="ECO:0007669"/>
    <property type="project" value="UniProtKB-SubCell"/>
</dbReference>
<keyword evidence="10" id="KW-1185">Reference proteome</keyword>
<feature type="transmembrane region" description="Helical" evidence="7">
    <location>
        <begin position="399"/>
        <end position="416"/>
    </location>
</feature>
<evidence type="ECO:0000256" key="1">
    <source>
        <dbReference type="ARBA" id="ARBA00004651"/>
    </source>
</evidence>
<reference evidence="9 10" key="1">
    <citation type="submission" date="2019-06" db="EMBL/GenBank/DDBJ databases">
        <title>The draft genome of Rhizobium smilacinae PTYR-5.</title>
        <authorList>
            <person name="Liu L."/>
            <person name="Li L."/>
            <person name="Zhang X."/>
        </authorList>
    </citation>
    <scope>NUCLEOTIDE SEQUENCE [LARGE SCALE GENOMIC DNA]</scope>
    <source>
        <strain evidence="9 10">PTYR-5</strain>
    </source>
</reference>
<feature type="transmembrane region" description="Helical" evidence="7">
    <location>
        <begin position="39"/>
        <end position="62"/>
    </location>
</feature>
<accession>A0A5C4XE87</accession>
<evidence type="ECO:0000256" key="5">
    <source>
        <dbReference type="ARBA" id="ARBA00022989"/>
    </source>
</evidence>
<evidence type="ECO:0000256" key="6">
    <source>
        <dbReference type="ARBA" id="ARBA00023136"/>
    </source>
</evidence>
<evidence type="ECO:0000256" key="2">
    <source>
        <dbReference type="ARBA" id="ARBA00022448"/>
    </source>
</evidence>
<keyword evidence="3" id="KW-1003">Cell membrane</keyword>
<feature type="transmembrane region" description="Helical" evidence="7">
    <location>
        <begin position="106"/>
        <end position="125"/>
    </location>
</feature>
<keyword evidence="5 7" id="KW-1133">Transmembrane helix</keyword>
<evidence type="ECO:0000313" key="10">
    <source>
        <dbReference type="Proteomes" id="UP000311605"/>
    </source>
</evidence>
<proteinExistence type="predicted"/>
<feature type="transmembrane region" description="Helical" evidence="7">
    <location>
        <begin position="74"/>
        <end position="94"/>
    </location>
</feature>
<dbReference type="GO" id="GO:0022857">
    <property type="term" value="F:transmembrane transporter activity"/>
    <property type="evidence" value="ECO:0007669"/>
    <property type="project" value="InterPro"/>
</dbReference>
<comment type="caution">
    <text evidence="9">The sequence shown here is derived from an EMBL/GenBank/DDBJ whole genome shotgun (WGS) entry which is preliminary data.</text>
</comment>
<comment type="subcellular location">
    <subcellularLocation>
        <location evidence="1">Cell membrane</location>
        <topology evidence="1">Multi-pass membrane protein</topology>
    </subcellularLocation>
</comment>
<evidence type="ECO:0000256" key="4">
    <source>
        <dbReference type="ARBA" id="ARBA00022692"/>
    </source>
</evidence>
<feature type="domain" description="Major facilitator superfamily (MFS) profile" evidence="8">
    <location>
        <begin position="33"/>
        <end position="424"/>
    </location>
</feature>
<dbReference type="PANTHER" id="PTHR23517">
    <property type="entry name" value="RESISTANCE PROTEIN MDTM, PUTATIVE-RELATED-RELATED"/>
    <property type="match status" value="1"/>
</dbReference>
<feature type="transmembrane region" description="Helical" evidence="7">
    <location>
        <begin position="277"/>
        <end position="299"/>
    </location>
</feature>
<evidence type="ECO:0000256" key="3">
    <source>
        <dbReference type="ARBA" id="ARBA00022475"/>
    </source>
</evidence>
<dbReference type="InterPro" id="IPR036259">
    <property type="entry name" value="MFS_trans_sf"/>
</dbReference>
<feature type="transmembrane region" description="Helical" evidence="7">
    <location>
        <begin position="131"/>
        <end position="153"/>
    </location>
</feature>
<feature type="transmembrane region" description="Helical" evidence="7">
    <location>
        <begin position="371"/>
        <end position="393"/>
    </location>
</feature>
<dbReference type="OrthoDB" id="7283458at2"/>
<organism evidence="9 10">
    <name type="scientific">Aliirhizobium smilacinae</name>
    <dbReference type="NCBI Taxonomy" id="1395944"/>
    <lineage>
        <taxon>Bacteria</taxon>
        <taxon>Pseudomonadati</taxon>
        <taxon>Pseudomonadota</taxon>
        <taxon>Alphaproteobacteria</taxon>
        <taxon>Hyphomicrobiales</taxon>
        <taxon>Rhizobiaceae</taxon>
        <taxon>Aliirhizobium</taxon>
    </lineage>
</organism>
<dbReference type="Proteomes" id="UP000311605">
    <property type="component" value="Unassembled WGS sequence"/>
</dbReference>
<dbReference type="Pfam" id="PF07690">
    <property type="entry name" value="MFS_1"/>
    <property type="match status" value="1"/>
</dbReference>
<evidence type="ECO:0000313" key="9">
    <source>
        <dbReference type="EMBL" id="TNM61823.1"/>
    </source>
</evidence>
<name>A0A5C4XE87_9HYPH</name>
<evidence type="ECO:0000256" key="7">
    <source>
        <dbReference type="SAM" id="Phobius"/>
    </source>
</evidence>
<feature type="transmembrane region" description="Helical" evidence="7">
    <location>
        <begin position="165"/>
        <end position="185"/>
    </location>
</feature>
<dbReference type="PROSITE" id="PS50850">
    <property type="entry name" value="MFS"/>
    <property type="match status" value="1"/>
</dbReference>
<keyword evidence="6 7" id="KW-0472">Membrane</keyword>
<dbReference type="SUPFAM" id="SSF103473">
    <property type="entry name" value="MFS general substrate transporter"/>
    <property type="match status" value="1"/>
</dbReference>
<dbReference type="Gene3D" id="1.20.1250.20">
    <property type="entry name" value="MFS general substrate transporter like domains"/>
    <property type="match status" value="1"/>
</dbReference>
<evidence type="ECO:0000259" key="8">
    <source>
        <dbReference type="PROSITE" id="PS50850"/>
    </source>
</evidence>
<sequence>MIERVVENGSNKIEQLAQFLCWRTIMPISQGAYTLRHRFGFLIASVGSGLMMASASAPSPFYPVLQREVGFSDVAMTAIFAVYAIVLLMTLLTGGSSSDHVGRRPVLSLGFLLLAIFAILFETATSSAGLIAARALQGVACAFLLSTLSAAIVDLEPPDRPGLAAICNSVIPLLGLAAGTLASGIVMEHAVYPKIDVFNGIGIISVTLSAAVWLLPETSPRHEGLLKALRPRLGIPVSARSTFWQCAPAIVAGWATGGLYLSLGAPIMSSIFGSHSYLLQAGVVTALSGAGAAACFFARAQDPHKILVYGTSALAAGTIVTLVAMELRSFPVYILALTLAGTGFGTCFYGSLRSIVPLVSASERGELFASIFTLSYLAFGVPVVLAGAFIPLIGLHTTVSVYGALIVLMAATAGLLRQRNLRCG</sequence>
<feature type="transmembrane region" description="Helical" evidence="7">
    <location>
        <begin position="330"/>
        <end position="350"/>
    </location>
</feature>
<keyword evidence="2" id="KW-0813">Transport</keyword>
<dbReference type="InterPro" id="IPR020846">
    <property type="entry name" value="MFS_dom"/>
</dbReference>
<dbReference type="InterPro" id="IPR050171">
    <property type="entry name" value="MFS_Transporters"/>
</dbReference>
<dbReference type="EMBL" id="VDMN01000005">
    <property type="protein sequence ID" value="TNM61823.1"/>
    <property type="molecule type" value="Genomic_DNA"/>
</dbReference>
<dbReference type="AlphaFoldDB" id="A0A5C4XE87"/>
<feature type="transmembrane region" description="Helical" evidence="7">
    <location>
        <begin position="306"/>
        <end position="324"/>
    </location>
</feature>
<gene>
    <name evidence="9" type="ORF">FHP24_21455</name>
</gene>
<dbReference type="InterPro" id="IPR011701">
    <property type="entry name" value="MFS"/>
</dbReference>
<feature type="transmembrane region" description="Helical" evidence="7">
    <location>
        <begin position="197"/>
        <end position="216"/>
    </location>
</feature>